<dbReference type="GO" id="GO:0016861">
    <property type="term" value="F:intramolecular oxidoreductase activity, interconverting aldoses and ketoses"/>
    <property type="evidence" value="ECO:0007669"/>
    <property type="project" value="InterPro"/>
</dbReference>
<dbReference type="InterPro" id="IPR009015">
    <property type="entry name" value="Fucose_isomerase_N/cen_sf"/>
</dbReference>
<gene>
    <name evidence="3" type="ORF">KTH89_18860</name>
</gene>
<evidence type="ECO:0000313" key="4">
    <source>
        <dbReference type="Proteomes" id="UP000712157"/>
    </source>
</evidence>
<dbReference type="PANTHER" id="PTHR36120:SF1">
    <property type="entry name" value="L-FUCOSE ISOMERASE C-TERMINAL DOMAIN-CONTAINING PROTEIN"/>
    <property type="match status" value="1"/>
</dbReference>
<dbReference type="SUPFAM" id="SSF53743">
    <property type="entry name" value="FucI/AraA N-terminal and middle domains"/>
    <property type="match status" value="1"/>
</dbReference>
<name>A0A949K8T2_9FIRM</name>
<protein>
    <recommendedName>
        <fullName evidence="5">L-fucose isomerase and related proteins</fullName>
    </recommendedName>
</protein>
<evidence type="ECO:0000313" key="3">
    <source>
        <dbReference type="EMBL" id="MBU9738607.1"/>
    </source>
</evidence>
<proteinExistence type="predicted"/>
<organism evidence="3 4">
    <name type="scientific">Diplocloster agilis</name>
    <dbReference type="NCBI Taxonomy" id="2850323"/>
    <lineage>
        <taxon>Bacteria</taxon>
        <taxon>Bacillati</taxon>
        <taxon>Bacillota</taxon>
        <taxon>Clostridia</taxon>
        <taxon>Lachnospirales</taxon>
        <taxon>Lachnospiraceae</taxon>
        <taxon>Diplocloster</taxon>
    </lineage>
</organism>
<dbReference type="GO" id="GO:0005737">
    <property type="term" value="C:cytoplasm"/>
    <property type="evidence" value="ECO:0007669"/>
    <property type="project" value="InterPro"/>
</dbReference>
<reference evidence="3" key="1">
    <citation type="submission" date="2021-06" db="EMBL/GenBank/DDBJ databases">
        <title>Description of novel taxa of the family Lachnospiraceae.</title>
        <authorList>
            <person name="Chaplin A.V."/>
            <person name="Sokolova S.R."/>
            <person name="Pikina A.P."/>
            <person name="Korzhanova M."/>
            <person name="Belova V."/>
            <person name="Korostin D."/>
            <person name="Efimov B.A."/>
        </authorList>
    </citation>
    <scope>NUCLEOTIDE SEQUENCE</scope>
    <source>
        <strain evidence="3">ASD5720</strain>
    </source>
</reference>
<keyword evidence="4" id="KW-1185">Reference proteome</keyword>
<dbReference type="RefSeq" id="WP_238722727.1">
    <property type="nucleotide sequence ID" value="NZ_JAHQCW010000038.1"/>
</dbReference>
<dbReference type="EMBL" id="JAHQCW010000038">
    <property type="protein sequence ID" value="MBU9738607.1"/>
    <property type="molecule type" value="Genomic_DNA"/>
</dbReference>
<evidence type="ECO:0008006" key="5">
    <source>
        <dbReference type="Google" id="ProtNLM"/>
    </source>
</evidence>
<keyword evidence="2" id="KW-0119">Carbohydrate metabolism</keyword>
<dbReference type="GO" id="GO:0005996">
    <property type="term" value="P:monosaccharide metabolic process"/>
    <property type="evidence" value="ECO:0007669"/>
    <property type="project" value="InterPro"/>
</dbReference>
<keyword evidence="1" id="KW-0413">Isomerase</keyword>
<comment type="caution">
    <text evidence="3">The sequence shown here is derived from an EMBL/GenBank/DDBJ whole genome shotgun (WGS) entry which is preliminary data.</text>
</comment>
<evidence type="ECO:0000256" key="2">
    <source>
        <dbReference type="ARBA" id="ARBA00023277"/>
    </source>
</evidence>
<dbReference type="AlphaFoldDB" id="A0A949K8T2"/>
<accession>A0A949K8T2</accession>
<dbReference type="PANTHER" id="PTHR36120">
    <property type="entry name" value="FUCOSE ISOMERASE"/>
    <property type="match status" value="1"/>
</dbReference>
<sequence length="456" mass="52385">MIRRAMDVTLNVKPLMGILVHTDFWEGPCCAGIREEMMPDAERRTAREKFEKCKEVLEHLIPQVRVLEPVFFPYTESFLQEEEIVNEVNKDMGETDCIMILNQRIPKIERFKKPVISYTHAVSGADVSAYLRSIGREAYYAIDLPELNDLLHMLWVRKAVQNTRALILTAGEAPTWGLQSNIRDLEKLRAKYGFEVVKKPFTDIFAIMEKISDDEAEAKTKELMENAKENKVAYQYLINDVKYYMAAERMLEQYDCNAFSTACVELCRSRIPQEKKFVPCIAHSLFKDSGIPSGCEEDLNALLAMILMMYTAEKPAFMGNPLFESEEIISLHHSVPCLHMNGFDKPKLDYSIYHFTGQGFGGKLQIDFSQNEDKKVTLGRFDPSGEKLLVTVGDVLSSKYTDTYCSPYYFLQVGDSRKFIHSIMNFGHHQVLIFGDYKKKLKELAWLLDFEVVEGN</sequence>
<evidence type="ECO:0000256" key="1">
    <source>
        <dbReference type="ARBA" id="ARBA00023235"/>
    </source>
</evidence>
<dbReference type="Proteomes" id="UP000712157">
    <property type="component" value="Unassembled WGS sequence"/>
</dbReference>